<gene>
    <name evidence="5" type="ORF">ENS64_16615</name>
</gene>
<dbReference type="AlphaFoldDB" id="A0A7C4QU43"/>
<protein>
    <submittedName>
        <fullName evidence="5">Acetyl-CoA hydrolase/transferase family protein</fullName>
    </submittedName>
</protein>
<proteinExistence type="inferred from homology"/>
<dbReference type="Gene3D" id="3.30.750.70">
    <property type="entry name" value="4-hydroxybutyrate coenzyme like domains"/>
    <property type="match status" value="1"/>
</dbReference>
<keyword evidence="2 5" id="KW-0808">Transferase</keyword>
<dbReference type="PANTHER" id="PTHR21432:SF20">
    <property type="entry name" value="ACETYL-COA HYDROLASE"/>
    <property type="match status" value="1"/>
</dbReference>
<keyword evidence="5" id="KW-0378">Hydrolase</keyword>
<reference evidence="5" key="1">
    <citation type="journal article" date="2020" name="mSystems">
        <title>Genome- and Community-Level Interaction Insights into Carbon Utilization and Element Cycling Functions of Hydrothermarchaeota in Hydrothermal Sediment.</title>
        <authorList>
            <person name="Zhou Z."/>
            <person name="Liu Y."/>
            <person name="Xu W."/>
            <person name="Pan J."/>
            <person name="Luo Z.H."/>
            <person name="Li M."/>
        </authorList>
    </citation>
    <scope>NUCLEOTIDE SEQUENCE [LARGE SCALE GENOMIC DNA]</scope>
    <source>
        <strain evidence="5">SpSt-508</strain>
    </source>
</reference>
<evidence type="ECO:0000259" key="4">
    <source>
        <dbReference type="Pfam" id="PF13336"/>
    </source>
</evidence>
<feature type="domain" description="Acetyl-CoA hydrolase/transferase C-terminal" evidence="4">
    <location>
        <begin position="268"/>
        <end position="419"/>
    </location>
</feature>
<dbReference type="GO" id="GO:0006083">
    <property type="term" value="P:acetate metabolic process"/>
    <property type="evidence" value="ECO:0007669"/>
    <property type="project" value="InterPro"/>
</dbReference>
<dbReference type="InterPro" id="IPR038460">
    <property type="entry name" value="AcetylCoA_hyd_C_sf"/>
</dbReference>
<dbReference type="Pfam" id="PF13336">
    <property type="entry name" value="AcetylCoA_hyd_C"/>
    <property type="match status" value="1"/>
</dbReference>
<dbReference type="EMBL" id="DSVQ01000019">
    <property type="protein sequence ID" value="HGT40869.1"/>
    <property type="molecule type" value="Genomic_DNA"/>
</dbReference>
<dbReference type="PANTHER" id="PTHR21432">
    <property type="entry name" value="ACETYL-COA HYDROLASE-RELATED"/>
    <property type="match status" value="1"/>
</dbReference>
<dbReference type="GO" id="GO:0016787">
    <property type="term" value="F:hydrolase activity"/>
    <property type="evidence" value="ECO:0007669"/>
    <property type="project" value="UniProtKB-KW"/>
</dbReference>
<dbReference type="Gene3D" id="3.40.1080.20">
    <property type="entry name" value="Acetyl-CoA hydrolase/transferase C-terminal domain"/>
    <property type="match status" value="1"/>
</dbReference>
<dbReference type="Gene3D" id="3.40.1080.10">
    <property type="entry name" value="Glutaconate Coenzyme A-transferase"/>
    <property type="match status" value="1"/>
</dbReference>
<evidence type="ECO:0000313" key="5">
    <source>
        <dbReference type="EMBL" id="HGT40869.1"/>
    </source>
</evidence>
<evidence type="ECO:0000256" key="2">
    <source>
        <dbReference type="ARBA" id="ARBA00022679"/>
    </source>
</evidence>
<evidence type="ECO:0000256" key="1">
    <source>
        <dbReference type="ARBA" id="ARBA00009632"/>
    </source>
</evidence>
<comment type="caution">
    <text evidence="5">The sequence shown here is derived from an EMBL/GenBank/DDBJ whole genome shotgun (WGS) entry which is preliminary data.</text>
</comment>
<dbReference type="SUPFAM" id="SSF100950">
    <property type="entry name" value="NagB/RpiA/CoA transferase-like"/>
    <property type="match status" value="2"/>
</dbReference>
<organism evidence="5">
    <name type="scientific">Schlesneria paludicola</name>
    <dbReference type="NCBI Taxonomy" id="360056"/>
    <lineage>
        <taxon>Bacteria</taxon>
        <taxon>Pseudomonadati</taxon>
        <taxon>Planctomycetota</taxon>
        <taxon>Planctomycetia</taxon>
        <taxon>Planctomycetales</taxon>
        <taxon>Planctomycetaceae</taxon>
        <taxon>Schlesneria</taxon>
    </lineage>
</organism>
<dbReference type="Pfam" id="PF02550">
    <property type="entry name" value="AcetylCoA_hydro"/>
    <property type="match status" value="1"/>
</dbReference>
<accession>A0A7C4QU43</accession>
<feature type="domain" description="Acetyl-CoA hydrolase/transferase N-terminal" evidence="3">
    <location>
        <begin position="19"/>
        <end position="174"/>
    </location>
</feature>
<dbReference type="InterPro" id="IPR026888">
    <property type="entry name" value="AcetylCoA_hyd_C"/>
</dbReference>
<dbReference type="GO" id="GO:0008775">
    <property type="term" value="F:acetate CoA-transferase activity"/>
    <property type="evidence" value="ECO:0007669"/>
    <property type="project" value="InterPro"/>
</dbReference>
<dbReference type="InterPro" id="IPR003702">
    <property type="entry name" value="ActCoA_hydro_N"/>
</dbReference>
<dbReference type="InterPro" id="IPR046433">
    <property type="entry name" value="ActCoA_hydro"/>
</dbReference>
<comment type="similarity">
    <text evidence="1">Belongs to the acetyl-CoA hydrolase/transferase family.</text>
</comment>
<dbReference type="InterPro" id="IPR037171">
    <property type="entry name" value="NagB/RpiA_transferase-like"/>
</dbReference>
<name>A0A7C4QU43_9PLAN</name>
<sequence length="428" mass="46289">MFAGIERAVTAAAAVERLQSGMNVFVQGAAATPTPLLEALVQRSDIRDLRLYHLHLEGPVPFAAPEHCGRFRSTSLFTGPALRTPIAEGRADFIPVFLSDVPGLFTSGLIRLDAALVQLSPPDRHGYCSLGTSVDAARAAVDVAPLIIAEINCRMPRTHGHSAVPLERVAAFVCTDRALPERAPCEESEVDARIADFVSDLVEDRACLQLGIGSIPDAVARRLTHKSDLGIHTEMFSDGVMELTRAGVVTNRFKSIHPGRTVTSFVLGSRKLYDFVDDNPLVEFHPCDRTNDTSLIRKIERMVAINSALQIDLTGQVCADSLGHRIYSGIGGQMDFIRGAAVSRGGKPIIALPSTAANGTISRIVPELNPGAGVVTTRGHVHWVVTEFGAVNLHGLDLRQRGEALISIAHPDFRAELRQSLRNLKRFV</sequence>
<evidence type="ECO:0000259" key="3">
    <source>
        <dbReference type="Pfam" id="PF02550"/>
    </source>
</evidence>